<evidence type="ECO:0000313" key="1">
    <source>
        <dbReference type="Proteomes" id="UP000887565"/>
    </source>
</evidence>
<keyword evidence="1" id="KW-1185">Reference proteome</keyword>
<dbReference type="WBParaSite" id="nRc.2.0.1.t34381-RA">
    <property type="protein sequence ID" value="nRc.2.0.1.t34381-RA"/>
    <property type="gene ID" value="nRc.2.0.1.g34381"/>
</dbReference>
<dbReference type="AlphaFoldDB" id="A0A915K6K8"/>
<reference evidence="2" key="1">
    <citation type="submission" date="2022-11" db="UniProtKB">
        <authorList>
            <consortium name="WormBaseParasite"/>
        </authorList>
    </citation>
    <scope>IDENTIFICATION</scope>
</reference>
<name>A0A915K6K8_ROMCU</name>
<accession>A0A915K6K8</accession>
<sequence>PILTSKLETTVPISDDTSLITLDISANIVLLEKILDESHLSNIDFPVTGETPLLTGCGLAAYLSYLCSTTEHKCIAVHPNFSGNSYVDSIMGQEMQASNFLLNPRAHLMQSIEVVLIPILLQGQESMSYADLQRSVGHWKGIAPISMLSQVVMPKIVDILFACMLKQTFSVISDLT</sequence>
<evidence type="ECO:0000313" key="2">
    <source>
        <dbReference type="WBParaSite" id="nRc.2.0.1.t34381-RA"/>
    </source>
</evidence>
<organism evidence="1 2">
    <name type="scientific">Romanomermis culicivorax</name>
    <name type="common">Nematode worm</name>
    <dbReference type="NCBI Taxonomy" id="13658"/>
    <lineage>
        <taxon>Eukaryota</taxon>
        <taxon>Metazoa</taxon>
        <taxon>Ecdysozoa</taxon>
        <taxon>Nematoda</taxon>
        <taxon>Enoplea</taxon>
        <taxon>Dorylaimia</taxon>
        <taxon>Mermithida</taxon>
        <taxon>Mermithoidea</taxon>
        <taxon>Mermithidae</taxon>
        <taxon>Romanomermis</taxon>
    </lineage>
</organism>
<protein>
    <submittedName>
        <fullName evidence="2">Uncharacterized protein</fullName>
    </submittedName>
</protein>
<dbReference type="Proteomes" id="UP000887565">
    <property type="component" value="Unplaced"/>
</dbReference>
<proteinExistence type="predicted"/>